<keyword evidence="1" id="KW-0812">Transmembrane</keyword>
<reference evidence="2 3" key="1">
    <citation type="submission" date="2024-01" db="EMBL/GenBank/DDBJ databases">
        <title>The complete chloroplast genome sequence of Lithospermum erythrorhizon: insights into the phylogenetic relationship among Boraginaceae species and the maternal lineages of purple gromwells.</title>
        <authorList>
            <person name="Okada T."/>
            <person name="Watanabe K."/>
        </authorList>
    </citation>
    <scope>NUCLEOTIDE SEQUENCE [LARGE SCALE GENOMIC DNA]</scope>
</reference>
<keyword evidence="3" id="KW-1185">Reference proteome</keyword>
<gene>
    <name evidence="2" type="ORF">LIER_23724</name>
</gene>
<comment type="caution">
    <text evidence="2">The sequence shown here is derived from an EMBL/GenBank/DDBJ whole genome shotgun (WGS) entry which is preliminary data.</text>
</comment>
<feature type="transmembrane region" description="Helical" evidence="1">
    <location>
        <begin position="20"/>
        <end position="41"/>
    </location>
</feature>
<organism evidence="2 3">
    <name type="scientific">Lithospermum erythrorhizon</name>
    <name type="common">Purple gromwell</name>
    <name type="synonym">Lithospermum officinale var. erythrorhizon</name>
    <dbReference type="NCBI Taxonomy" id="34254"/>
    <lineage>
        <taxon>Eukaryota</taxon>
        <taxon>Viridiplantae</taxon>
        <taxon>Streptophyta</taxon>
        <taxon>Embryophyta</taxon>
        <taxon>Tracheophyta</taxon>
        <taxon>Spermatophyta</taxon>
        <taxon>Magnoliopsida</taxon>
        <taxon>eudicotyledons</taxon>
        <taxon>Gunneridae</taxon>
        <taxon>Pentapetalae</taxon>
        <taxon>asterids</taxon>
        <taxon>lamiids</taxon>
        <taxon>Boraginales</taxon>
        <taxon>Boraginaceae</taxon>
        <taxon>Boraginoideae</taxon>
        <taxon>Lithospermeae</taxon>
        <taxon>Lithospermum</taxon>
    </lineage>
</organism>
<dbReference type="AlphaFoldDB" id="A0AAV3R1N9"/>
<sequence length="70" mass="7897">MGEVVVWTTAEQHWLGPTWWVWWCNTWSGTHVVIGVMYLVVGWSWFFCDAVVQEAEVAAETVVVGSGLVL</sequence>
<keyword evidence="1" id="KW-0472">Membrane</keyword>
<dbReference type="EMBL" id="BAABME010006741">
    <property type="protein sequence ID" value="GAA0169183.1"/>
    <property type="molecule type" value="Genomic_DNA"/>
</dbReference>
<evidence type="ECO:0000256" key="1">
    <source>
        <dbReference type="SAM" id="Phobius"/>
    </source>
</evidence>
<proteinExistence type="predicted"/>
<evidence type="ECO:0000313" key="2">
    <source>
        <dbReference type="EMBL" id="GAA0169183.1"/>
    </source>
</evidence>
<keyword evidence="1" id="KW-1133">Transmembrane helix</keyword>
<protein>
    <recommendedName>
        <fullName evidence="4">Transmembrane protein</fullName>
    </recommendedName>
</protein>
<evidence type="ECO:0000313" key="3">
    <source>
        <dbReference type="Proteomes" id="UP001454036"/>
    </source>
</evidence>
<name>A0AAV3R1N9_LITER</name>
<dbReference type="Proteomes" id="UP001454036">
    <property type="component" value="Unassembled WGS sequence"/>
</dbReference>
<accession>A0AAV3R1N9</accession>
<evidence type="ECO:0008006" key="4">
    <source>
        <dbReference type="Google" id="ProtNLM"/>
    </source>
</evidence>